<protein>
    <submittedName>
        <fullName evidence="2">CACTA en-spm transposon protein</fullName>
    </submittedName>
</protein>
<comment type="caution">
    <text evidence="2">The sequence shown here is derived from an EMBL/GenBank/DDBJ whole genome shotgun (WGS) entry which is preliminary data.</text>
</comment>
<reference evidence="2 3" key="1">
    <citation type="submission" date="2019-08" db="EMBL/GenBank/DDBJ databases">
        <title>Draft genome sequences of two oriental melons (Cucumis melo L. var makuwa).</title>
        <authorList>
            <person name="Kwon S.-Y."/>
        </authorList>
    </citation>
    <scope>NUCLEOTIDE SEQUENCE [LARGE SCALE GENOMIC DNA]</scope>
    <source>
        <strain evidence="3">cv. Chang Bougi</strain>
        <tissue evidence="2">Leaf</tissue>
    </source>
</reference>
<dbReference type="EMBL" id="SSTD01016277">
    <property type="protein sequence ID" value="TYK01314.1"/>
    <property type="molecule type" value="Genomic_DNA"/>
</dbReference>
<organism evidence="2 3">
    <name type="scientific">Cucumis melo var. makuwa</name>
    <name type="common">Oriental melon</name>
    <dbReference type="NCBI Taxonomy" id="1194695"/>
    <lineage>
        <taxon>Eukaryota</taxon>
        <taxon>Viridiplantae</taxon>
        <taxon>Streptophyta</taxon>
        <taxon>Embryophyta</taxon>
        <taxon>Tracheophyta</taxon>
        <taxon>Spermatophyta</taxon>
        <taxon>Magnoliopsida</taxon>
        <taxon>eudicotyledons</taxon>
        <taxon>Gunneridae</taxon>
        <taxon>Pentapetalae</taxon>
        <taxon>rosids</taxon>
        <taxon>fabids</taxon>
        <taxon>Cucurbitales</taxon>
        <taxon>Cucurbitaceae</taxon>
        <taxon>Benincaseae</taxon>
        <taxon>Cucumis</taxon>
    </lineage>
</organism>
<feature type="region of interest" description="Disordered" evidence="1">
    <location>
        <begin position="80"/>
        <end position="102"/>
    </location>
</feature>
<evidence type="ECO:0000313" key="3">
    <source>
        <dbReference type="Proteomes" id="UP000321947"/>
    </source>
</evidence>
<name>A0A5D3BQ64_CUCMM</name>
<dbReference type="AlphaFoldDB" id="A0A5D3BQ64"/>
<evidence type="ECO:0000313" key="2">
    <source>
        <dbReference type="EMBL" id="TYK01314.1"/>
    </source>
</evidence>
<dbReference type="Proteomes" id="UP000321947">
    <property type="component" value="Unassembled WGS sequence"/>
</dbReference>
<sequence length="215" mass="24151">MTTLRMTLCARLMLIPQSLKERLCIMSLTTSSTMTCHMQMMTMNYSDNPRIMSYTSNNFLDTDAMFLKFDDDLDNLARGSSSVGENTVGSSSQPPATPTPKRCAQSRLLKLERHIAGNGRIPMTITLGAKKPISPHAVFFNQAIGVCVRKRFPVHCLKWADVGREYIEVVKNDLQFFVLDFNDQAMNSDLEEARANPPAYWLDIIRIDTSSATTT</sequence>
<gene>
    <name evidence="2" type="ORF">E5676_scaffold827G00150</name>
</gene>
<accession>A0A5D3BQ64</accession>
<evidence type="ECO:0000256" key="1">
    <source>
        <dbReference type="SAM" id="MobiDB-lite"/>
    </source>
</evidence>
<feature type="compositionally biased region" description="Polar residues" evidence="1">
    <location>
        <begin position="80"/>
        <end position="94"/>
    </location>
</feature>
<proteinExistence type="predicted"/>